<dbReference type="Proteomes" id="UP000886653">
    <property type="component" value="Unassembled WGS sequence"/>
</dbReference>
<feature type="region of interest" description="Disordered" evidence="1">
    <location>
        <begin position="1"/>
        <end position="21"/>
    </location>
</feature>
<keyword evidence="2" id="KW-0472">Membrane</keyword>
<comment type="caution">
    <text evidence="3">The sequence shown here is derived from an EMBL/GenBank/DDBJ whole genome shotgun (WGS) entry which is preliminary data.</text>
</comment>
<organism evidence="3 4">
    <name type="scientific">Cronartium quercuum f. sp. fusiforme G11</name>
    <dbReference type="NCBI Taxonomy" id="708437"/>
    <lineage>
        <taxon>Eukaryota</taxon>
        <taxon>Fungi</taxon>
        <taxon>Dikarya</taxon>
        <taxon>Basidiomycota</taxon>
        <taxon>Pucciniomycotina</taxon>
        <taxon>Pucciniomycetes</taxon>
        <taxon>Pucciniales</taxon>
        <taxon>Coleosporiaceae</taxon>
        <taxon>Cronartium</taxon>
    </lineage>
</organism>
<feature type="compositionally biased region" description="Polar residues" evidence="1">
    <location>
        <begin position="1"/>
        <end position="13"/>
    </location>
</feature>
<gene>
    <name evidence="3" type="ORF">CROQUDRAFT_544290</name>
</gene>
<proteinExistence type="predicted"/>
<evidence type="ECO:0000313" key="4">
    <source>
        <dbReference type="Proteomes" id="UP000886653"/>
    </source>
</evidence>
<feature type="transmembrane region" description="Helical" evidence="2">
    <location>
        <begin position="306"/>
        <end position="324"/>
    </location>
</feature>
<keyword evidence="2" id="KW-0812">Transmembrane</keyword>
<sequence>MTNVPNLSRTQPKSMPLSKGRPGRAICATVFIVIIFSFVGPTDSQQRSVAFEQITPPKAASNRADSNLEPIVVEEFFKASLSDEEPLTISESDQEGRPPPAIQKLEEQWSNRRVANQSIEPKTLSSTALAPSIIIQDQLPTPKLYRPDEPSDDNEIPSNILDHRPDPLPLPLFFSPAQPTAPSRPEDSFGATDSHRERTKRWLGARQVVSYPGTDTVYATKTVTVTPGQAQPTFPPGSPTVVVIVYVNDANYPQPTQSPSTVTLGKPGSSGPFTTTIYPPGVAVATVTVLSTANTKFDYSQTRSSIFTIVVFLSMSFSIGFLYLL</sequence>
<keyword evidence="2" id="KW-1133">Transmembrane helix</keyword>
<evidence type="ECO:0000256" key="2">
    <source>
        <dbReference type="SAM" id="Phobius"/>
    </source>
</evidence>
<evidence type="ECO:0000313" key="3">
    <source>
        <dbReference type="EMBL" id="KAG0151471.1"/>
    </source>
</evidence>
<dbReference type="AlphaFoldDB" id="A0A9P6NXS4"/>
<evidence type="ECO:0000256" key="1">
    <source>
        <dbReference type="SAM" id="MobiDB-lite"/>
    </source>
</evidence>
<keyword evidence="4" id="KW-1185">Reference proteome</keyword>
<reference evidence="3" key="1">
    <citation type="submission" date="2013-11" db="EMBL/GenBank/DDBJ databases">
        <title>Genome sequence of the fusiform rust pathogen reveals effectors for host alternation and coevolution with pine.</title>
        <authorList>
            <consortium name="DOE Joint Genome Institute"/>
            <person name="Smith K."/>
            <person name="Pendleton A."/>
            <person name="Kubisiak T."/>
            <person name="Anderson C."/>
            <person name="Salamov A."/>
            <person name="Aerts A."/>
            <person name="Riley R."/>
            <person name="Clum A."/>
            <person name="Lindquist E."/>
            <person name="Ence D."/>
            <person name="Campbell M."/>
            <person name="Kronenberg Z."/>
            <person name="Feau N."/>
            <person name="Dhillon B."/>
            <person name="Hamelin R."/>
            <person name="Burleigh J."/>
            <person name="Smith J."/>
            <person name="Yandell M."/>
            <person name="Nelson C."/>
            <person name="Grigoriev I."/>
            <person name="Davis J."/>
        </authorList>
    </citation>
    <scope>NUCLEOTIDE SEQUENCE</scope>
    <source>
        <strain evidence="3">G11</strain>
    </source>
</reference>
<accession>A0A9P6NXS4</accession>
<name>A0A9P6NXS4_9BASI</name>
<dbReference type="EMBL" id="MU167213">
    <property type="protein sequence ID" value="KAG0151471.1"/>
    <property type="molecule type" value="Genomic_DNA"/>
</dbReference>
<feature type="region of interest" description="Disordered" evidence="1">
    <location>
        <begin position="139"/>
        <end position="198"/>
    </location>
</feature>
<protein>
    <submittedName>
        <fullName evidence="3">Uncharacterized protein</fullName>
    </submittedName>
</protein>
<dbReference type="OrthoDB" id="2506994at2759"/>